<sequence>MLTASLLILSLAVAVLAGNHSSLRRHHLEHARSVEERGKTYTLEVKYQGNDFLDENQWSYWDGADPSGGQAKYMSRKNAVNDGIAYVQADNVAVLKVDNTNDLAIGKARHSVRITSTKTYNGGLFIADFKAMPHGCSVWPAWWSVGPNWPSGGEIDIVEGTNVLTNNQLTLHTASGSGCTLVAQSPASGSKAFTGNVVGTNCADPSNAGCGVVDPDTTSYGHGFDANGAGGVFAHRWDSNGVKAWHFKRSEIPPDITAGAPTPSTWPEPVVFWSSDNCDVGAHLYDHQLVLDISVCGWAGGTYPYSGCPGTCEQAVAHKTNFDNAKWMINYIAVYQ</sequence>
<gene>
    <name evidence="1" type="ORF">FA95DRAFT_1564561</name>
</gene>
<name>A0ACB8REA5_9AGAM</name>
<accession>A0ACB8REA5</accession>
<dbReference type="EMBL" id="MU276079">
    <property type="protein sequence ID" value="KAI0042190.1"/>
    <property type="molecule type" value="Genomic_DNA"/>
</dbReference>
<organism evidence="1 2">
    <name type="scientific">Auriscalpium vulgare</name>
    <dbReference type="NCBI Taxonomy" id="40419"/>
    <lineage>
        <taxon>Eukaryota</taxon>
        <taxon>Fungi</taxon>
        <taxon>Dikarya</taxon>
        <taxon>Basidiomycota</taxon>
        <taxon>Agaricomycotina</taxon>
        <taxon>Agaricomycetes</taxon>
        <taxon>Russulales</taxon>
        <taxon>Auriscalpiaceae</taxon>
        <taxon>Auriscalpium</taxon>
    </lineage>
</organism>
<comment type="caution">
    <text evidence="1">The sequence shown here is derived from an EMBL/GenBank/DDBJ whole genome shotgun (WGS) entry which is preliminary data.</text>
</comment>
<keyword evidence="1" id="KW-0378">Hydrolase</keyword>
<protein>
    <submittedName>
        <fullName evidence="1">Glycoside hydrolase family 16 protein</fullName>
    </submittedName>
</protein>
<proteinExistence type="predicted"/>
<evidence type="ECO:0000313" key="2">
    <source>
        <dbReference type="Proteomes" id="UP000814033"/>
    </source>
</evidence>
<keyword evidence="2" id="KW-1185">Reference proteome</keyword>
<dbReference type="Proteomes" id="UP000814033">
    <property type="component" value="Unassembled WGS sequence"/>
</dbReference>
<reference evidence="1" key="1">
    <citation type="submission" date="2021-02" db="EMBL/GenBank/DDBJ databases">
        <authorList>
            <consortium name="DOE Joint Genome Institute"/>
            <person name="Ahrendt S."/>
            <person name="Looney B.P."/>
            <person name="Miyauchi S."/>
            <person name="Morin E."/>
            <person name="Drula E."/>
            <person name="Courty P.E."/>
            <person name="Chicoki N."/>
            <person name="Fauchery L."/>
            <person name="Kohler A."/>
            <person name="Kuo A."/>
            <person name="Labutti K."/>
            <person name="Pangilinan J."/>
            <person name="Lipzen A."/>
            <person name="Riley R."/>
            <person name="Andreopoulos W."/>
            <person name="He G."/>
            <person name="Johnson J."/>
            <person name="Barry K.W."/>
            <person name="Grigoriev I.V."/>
            <person name="Nagy L."/>
            <person name="Hibbett D."/>
            <person name="Henrissat B."/>
            <person name="Matheny P.B."/>
            <person name="Labbe J."/>
            <person name="Martin F."/>
        </authorList>
    </citation>
    <scope>NUCLEOTIDE SEQUENCE</scope>
    <source>
        <strain evidence="1">FP105234-sp</strain>
    </source>
</reference>
<evidence type="ECO:0000313" key="1">
    <source>
        <dbReference type="EMBL" id="KAI0042190.1"/>
    </source>
</evidence>
<reference evidence="1" key="2">
    <citation type="journal article" date="2022" name="New Phytol.">
        <title>Evolutionary transition to the ectomycorrhizal habit in the genomes of a hyperdiverse lineage of mushroom-forming fungi.</title>
        <authorList>
            <person name="Looney B."/>
            <person name="Miyauchi S."/>
            <person name="Morin E."/>
            <person name="Drula E."/>
            <person name="Courty P.E."/>
            <person name="Kohler A."/>
            <person name="Kuo A."/>
            <person name="LaButti K."/>
            <person name="Pangilinan J."/>
            <person name="Lipzen A."/>
            <person name="Riley R."/>
            <person name="Andreopoulos W."/>
            <person name="He G."/>
            <person name="Johnson J."/>
            <person name="Nolan M."/>
            <person name="Tritt A."/>
            <person name="Barry K.W."/>
            <person name="Grigoriev I.V."/>
            <person name="Nagy L.G."/>
            <person name="Hibbett D."/>
            <person name="Henrissat B."/>
            <person name="Matheny P.B."/>
            <person name="Labbe J."/>
            <person name="Martin F.M."/>
        </authorList>
    </citation>
    <scope>NUCLEOTIDE SEQUENCE</scope>
    <source>
        <strain evidence="1">FP105234-sp</strain>
    </source>
</reference>